<comment type="caution">
    <text evidence="2">The sequence shown here is derived from an EMBL/GenBank/DDBJ whole genome shotgun (WGS) entry which is preliminary data.</text>
</comment>
<evidence type="ECO:0000313" key="2">
    <source>
        <dbReference type="EMBL" id="TFZ05441.1"/>
    </source>
</evidence>
<evidence type="ECO:0008006" key="4">
    <source>
        <dbReference type="Google" id="ProtNLM"/>
    </source>
</evidence>
<reference evidence="2 3" key="1">
    <citation type="submission" date="2019-03" db="EMBL/GenBank/DDBJ databases">
        <title>Ramlibacter henchirensis DSM 14656, whole genome shotgun sequence.</title>
        <authorList>
            <person name="Zhang X."/>
            <person name="Feng G."/>
            <person name="Zhu H."/>
        </authorList>
    </citation>
    <scope>NUCLEOTIDE SEQUENCE [LARGE SCALE GENOMIC DNA]</scope>
    <source>
        <strain evidence="2 3">DSM 14656</strain>
    </source>
</reference>
<keyword evidence="3" id="KW-1185">Reference proteome</keyword>
<evidence type="ECO:0000313" key="3">
    <source>
        <dbReference type="Proteomes" id="UP000298180"/>
    </source>
</evidence>
<feature type="region of interest" description="Disordered" evidence="1">
    <location>
        <begin position="185"/>
        <end position="239"/>
    </location>
</feature>
<evidence type="ECO:0000256" key="1">
    <source>
        <dbReference type="SAM" id="MobiDB-lite"/>
    </source>
</evidence>
<protein>
    <recommendedName>
        <fullName evidence="4">DUF2726 domain-containing protein</fullName>
    </recommendedName>
</protein>
<organism evidence="2 3">
    <name type="scientific">Ramlibacter henchirensis</name>
    <dbReference type="NCBI Taxonomy" id="204072"/>
    <lineage>
        <taxon>Bacteria</taxon>
        <taxon>Pseudomonadati</taxon>
        <taxon>Pseudomonadota</taxon>
        <taxon>Betaproteobacteria</taxon>
        <taxon>Burkholderiales</taxon>
        <taxon>Comamonadaceae</taxon>
        <taxon>Ramlibacter</taxon>
    </lineage>
</organism>
<accession>A0A4Z0C2L8</accession>
<gene>
    <name evidence="2" type="ORF">EZ313_01855</name>
</gene>
<proteinExistence type="predicted"/>
<dbReference type="AlphaFoldDB" id="A0A4Z0C2L8"/>
<dbReference type="EMBL" id="SMLM01000001">
    <property type="protein sequence ID" value="TFZ05441.1"/>
    <property type="molecule type" value="Genomic_DNA"/>
</dbReference>
<dbReference type="OrthoDB" id="9149266at2"/>
<dbReference type="RefSeq" id="WP_135261522.1">
    <property type="nucleotide sequence ID" value="NZ_SMLM01000001.1"/>
</dbReference>
<dbReference type="Proteomes" id="UP000298180">
    <property type="component" value="Unassembled WGS sequence"/>
</dbReference>
<sequence>MLLITTLVSVLGVAAGSLGTIWWTRHQAKKRRRIPKIWPLDERPIMNSGEQKVWRHLLQAFRGHHVMIKLPITRFTVPRAGQDPARLYGLLADVYCTFTVCGPDGRVIGCIDVNGPQGIPKGNRLLKLGLLFQCGITYRVINPNELPQVADLLKEFLGSRDLIFAPGDFTPASAVHARQTLRAVVSRERRRREGHRQLSPGELPSPGTADQFAESGNSGSWQQPNSFIAPLDSRTAAVT</sequence>
<feature type="compositionally biased region" description="Polar residues" evidence="1">
    <location>
        <begin position="214"/>
        <end position="226"/>
    </location>
</feature>
<name>A0A4Z0C2L8_9BURK</name>